<name>A0A8J6AQG5_9EUKA</name>
<evidence type="ECO:0008006" key="4">
    <source>
        <dbReference type="Google" id="ProtNLM"/>
    </source>
</evidence>
<reference evidence="2" key="1">
    <citation type="submission" date="2021-05" db="EMBL/GenBank/DDBJ databases">
        <title>A free-living protist that lacks canonical eukaryotic 1 DNA replication and segregation systems.</title>
        <authorList>
            <person name="Salas-Leiva D.E."/>
            <person name="Tromer E.C."/>
            <person name="Curtis B.A."/>
            <person name="Jerlstrom-Hultqvist J."/>
            <person name="Kolisko M."/>
            <person name="Yi Z."/>
            <person name="Salas-Leiva J.S."/>
            <person name="Gallot-Lavallee L."/>
            <person name="Kops G.J.P.L."/>
            <person name="Archibald J.M."/>
            <person name="Simpson A.G.B."/>
            <person name="Roger A.J."/>
        </authorList>
    </citation>
    <scope>NUCLEOTIDE SEQUENCE</scope>
    <source>
        <strain evidence="2">BICM</strain>
    </source>
</reference>
<evidence type="ECO:0000313" key="3">
    <source>
        <dbReference type="Proteomes" id="UP000717585"/>
    </source>
</evidence>
<protein>
    <recommendedName>
        <fullName evidence="4">GB1/RHD3-type G domain-containing protein</fullName>
    </recommendedName>
</protein>
<evidence type="ECO:0000313" key="2">
    <source>
        <dbReference type="EMBL" id="KAG9391381.1"/>
    </source>
</evidence>
<organism evidence="2 3">
    <name type="scientific">Carpediemonas membranifera</name>
    <dbReference type="NCBI Taxonomy" id="201153"/>
    <lineage>
        <taxon>Eukaryota</taxon>
        <taxon>Metamonada</taxon>
        <taxon>Carpediemonas-like organisms</taxon>
        <taxon>Carpediemonas</taxon>
    </lineage>
</organism>
<dbReference type="SUPFAM" id="SSF52540">
    <property type="entry name" value="P-loop containing nucleoside triphosphate hydrolases"/>
    <property type="match status" value="1"/>
</dbReference>
<dbReference type="AlphaFoldDB" id="A0A8J6AQG5"/>
<proteinExistence type="predicted"/>
<dbReference type="Gene3D" id="3.40.50.300">
    <property type="entry name" value="P-loop containing nucleotide triphosphate hydrolases"/>
    <property type="match status" value="1"/>
</dbReference>
<keyword evidence="1" id="KW-0175">Coiled coil</keyword>
<dbReference type="EMBL" id="JAHDYR010000053">
    <property type="protein sequence ID" value="KAG9391381.1"/>
    <property type="molecule type" value="Genomic_DNA"/>
</dbReference>
<comment type="caution">
    <text evidence="2">The sequence shown here is derived from an EMBL/GenBank/DDBJ whole genome shotgun (WGS) entry which is preliminary data.</text>
</comment>
<accession>A0A8J6AQG5</accession>
<dbReference type="Proteomes" id="UP000717585">
    <property type="component" value="Unassembled WGS sequence"/>
</dbReference>
<gene>
    <name evidence="2" type="ORF">J8273_6141</name>
</gene>
<evidence type="ECO:0000256" key="1">
    <source>
        <dbReference type="SAM" id="Coils"/>
    </source>
</evidence>
<keyword evidence="3" id="KW-1185">Reference proteome</keyword>
<sequence>MEHPKQIISVVKQPNGGTELAFTDDGSEVYQQIIASDDPVISFVGACNTRKSQLANKTMGTSFMLRQNGHGTEGVFVQKSDGIIALDFQGSNAAAEDALNADHQLYLTAFALSDLCVLNLYANNLETNYGEDLLKDIFKRLRHFQQTNHARRSLHLLVVLHDYDKGDPGVVTDADQAALKRRYEALWACAAEAEDAGAGVGFDDWIKLAIKGVRPYDLNQLANEDIYSHIKEHIGGVDKAGFNHCRGEGRLTAHRAFDGVTPEHFLGRVNVFDADYITSRYVAATAFESNVEWFRKQLRKEETCLDHFAETTQADAVQCFDDGTKDISKALRDEFRNRLELKLQVIAEALCKALPDLATKLHSAILAAKEKWRPHLSKSKENEDEAAAERRMEDLKANLKKLFETFCNDCKLPDHVERDAVRAHLRLSSPLPEHTEMVIDIAKLVFFCAFKRSRKGRVTFKTLWFQLRKLTTKTRVKSIVDQAISDTRDILKVYEESHILPNGTSSAFNDRNIVKAQRTVDIIRNAVQAPWSWLKRAKKATRDLIAAVKSMWKVWTWPMAV</sequence>
<feature type="coiled-coil region" evidence="1">
    <location>
        <begin position="378"/>
        <end position="405"/>
    </location>
</feature>
<dbReference type="InterPro" id="IPR027417">
    <property type="entry name" value="P-loop_NTPase"/>
</dbReference>